<dbReference type="AlphaFoldDB" id="A7VZC2"/>
<name>A7VZC2_9FIRM</name>
<protein>
    <submittedName>
        <fullName evidence="1">Uncharacterized protein</fullName>
    </submittedName>
</protein>
<dbReference type="Proteomes" id="UP000003490">
    <property type="component" value="Unassembled WGS sequence"/>
</dbReference>
<evidence type="ECO:0000313" key="2">
    <source>
        <dbReference type="Proteomes" id="UP000003490"/>
    </source>
</evidence>
<sequence length="84" mass="10071">MRQNGGKPMKICKELLYQELGRLLVRNFNELQFDYQQVIMTKSVQALNRIQEILQDDTLDDFYKIEKIERIFESCGVSLKNRRE</sequence>
<organism evidence="1 2">
    <name type="scientific">[Clostridium] leptum DSM 753</name>
    <dbReference type="NCBI Taxonomy" id="428125"/>
    <lineage>
        <taxon>Bacteria</taxon>
        <taxon>Bacillati</taxon>
        <taxon>Bacillota</taxon>
        <taxon>Clostridia</taxon>
        <taxon>Eubacteriales</taxon>
        <taxon>Oscillospiraceae</taxon>
        <taxon>Oscillospiraceae incertae sedis</taxon>
    </lineage>
</organism>
<comment type="caution">
    <text evidence="1">The sequence shown here is derived from an EMBL/GenBank/DDBJ whole genome shotgun (WGS) entry which is preliminary data.</text>
</comment>
<reference evidence="1 2" key="2">
    <citation type="submission" date="2007-08" db="EMBL/GenBank/DDBJ databases">
        <authorList>
            <person name="Fulton L."/>
            <person name="Clifton S."/>
            <person name="Fulton B."/>
            <person name="Xu J."/>
            <person name="Minx P."/>
            <person name="Pepin K.H."/>
            <person name="Johnson M."/>
            <person name="Thiruvilangam P."/>
            <person name="Bhonagiri V."/>
            <person name="Nash W.E."/>
            <person name="Wang C."/>
            <person name="Mardis E.R."/>
            <person name="Wilson R.K."/>
        </authorList>
    </citation>
    <scope>NUCLEOTIDE SEQUENCE [LARGE SCALE GENOMIC DNA]</scope>
    <source>
        <strain evidence="1 2">DSM 753</strain>
    </source>
</reference>
<evidence type="ECO:0000313" key="1">
    <source>
        <dbReference type="EMBL" id="EDO59900.1"/>
    </source>
</evidence>
<dbReference type="HOGENOM" id="CLU_2521751_0_0_9"/>
<reference evidence="1 2" key="1">
    <citation type="submission" date="2007-08" db="EMBL/GenBank/DDBJ databases">
        <title>Draft genome sequence of Clostridium leptum (DSM 753).</title>
        <authorList>
            <person name="Sudarsanam P."/>
            <person name="Ley R."/>
            <person name="Guruge J."/>
            <person name="Turnbaugh P.J."/>
            <person name="Mahowald M."/>
            <person name="Liep D."/>
            <person name="Gordon J."/>
        </authorList>
    </citation>
    <scope>NUCLEOTIDE SEQUENCE [LARGE SCALE GENOMIC DNA]</scope>
    <source>
        <strain evidence="1 2">DSM 753</strain>
    </source>
</reference>
<proteinExistence type="predicted"/>
<dbReference type="EMBL" id="ABCB02000021">
    <property type="protein sequence ID" value="EDO59900.1"/>
    <property type="molecule type" value="Genomic_DNA"/>
</dbReference>
<gene>
    <name evidence="1" type="ORF">CLOLEP_03951</name>
</gene>
<accession>A7VZC2</accession>